<sequence>DEGRSEDEAVQLYFQRLTMTTMLRMVVKRSLADFLFLVTTHHTHGILETFSYMFSLCCLGWKPMTKKLNRFVLMKSVMIRIAHKEVHDAVFGGPARNREEDVKEAKESVENGNQSFG</sequence>
<dbReference type="EMBL" id="JADBGQ010000007">
    <property type="protein sequence ID" value="KAG5389189.1"/>
    <property type="molecule type" value="Genomic_DNA"/>
</dbReference>
<proteinExistence type="predicted"/>
<name>A0ABQ7LTP4_BRACM</name>
<evidence type="ECO:0000313" key="2">
    <source>
        <dbReference type="EMBL" id="KAG5389081.1"/>
    </source>
</evidence>
<gene>
    <name evidence="2" type="primary">A08g506280.1_BraROA</name>
    <name evidence="3" type="synonym">A08g506830.1_BraROA</name>
    <name evidence="2" type="ORF">IGI04_030622</name>
    <name evidence="3" type="ORF">IGI04_030730</name>
</gene>
<dbReference type="Proteomes" id="UP000823674">
    <property type="component" value="Chromosome A08"/>
</dbReference>
<dbReference type="EMBL" id="JADBGQ010000007">
    <property type="protein sequence ID" value="KAG5389081.1"/>
    <property type="molecule type" value="Genomic_DNA"/>
</dbReference>
<evidence type="ECO:0000313" key="3">
    <source>
        <dbReference type="EMBL" id="KAG5389189.1"/>
    </source>
</evidence>
<feature type="compositionally biased region" description="Basic and acidic residues" evidence="1">
    <location>
        <begin position="96"/>
        <end position="109"/>
    </location>
</feature>
<keyword evidence="4" id="KW-1185">Reference proteome</keyword>
<feature type="region of interest" description="Disordered" evidence="1">
    <location>
        <begin position="96"/>
        <end position="117"/>
    </location>
</feature>
<organism evidence="2 4">
    <name type="scientific">Brassica rapa subsp. trilocularis</name>
    <dbReference type="NCBI Taxonomy" id="1813537"/>
    <lineage>
        <taxon>Eukaryota</taxon>
        <taxon>Viridiplantae</taxon>
        <taxon>Streptophyta</taxon>
        <taxon>Embryophyta</taxon>
        <taxon>Tracheophyta</taxon>
        <taxon>Spermatophyta</taxon>
        <taxon>Magnoliopsida</taxon>
        <taxon>eudicotyledons</taxon>
        <taxon>Gunneridae</taxon>
        <taxon>Pentapetalae</taxon>
        <taxon>rosids</taxon>
        <taxon>malvids</taxon>
        <taxon>Brassicales</taxon>
        <taxon>Brassicaceae</taxon>
        <taxon>Brassiceae</taxon>
        <taxon>Brassica</taxon>
    </lineage>
</organism>
<comment type="caution">
    <text evidence="2">The sequence shown here is derived from an EMBL/GenBank/DDBJ whole genome shotgun (WGS) entry which is preliminary data.</text>
</comment>
<accession>A0ABQ7LTP4</accession>
<reference evidence="2 4" key="1">
    <citation type="submission" date="2021-03" db="EMBL/GenBank/DDBJ databases">
        <authorList>
            <person name="King G.J."/>
            <person name="Bancroft I."/>
            <person name="Baten A."/>
            <person name="Bloomfield J."/>
            <person name="Borpatragohain P."/>
            <person name="He Z."/>
            <person name="Irish N."/>
            <person name="Irwin J."/>
            <person name="Liu K."/>
            <person name="Mauleon R.P."/>
            <person name="Moore J."/>
            <person name="Morris R."/>
            <person name="Ostergaard L."/>
            <person name="Wang B."/>
            <person name="Wells R."/>
        </authorList>
    </citation>
    <scope>NUCLEOTIDE SEQUENCE [LARGE SCALE GENOMIC DNA]</scope>
    <source>
        <strain evidence="2">R-o-18</strain>
        <tissue evidence="2">Leaf</tissue>
    </source>
</reference>
<evidence type="ECO:0000313" key="4">
    <source>
        <dbReference type="Proteomes" id="UP000823674"/>
    </source>
</evidence>
<evidence type="ECO:0000256" key="1">
    <source>
        <dbReference type="SAM" id="MobiDB-lite"/>
    </source>
</evidence>
<feature type="non-terminal residue" evidence="2">
    <location>
        <position position="1"/>
    </location>
</feature>
<protein>
    <submittedName>
        <fullName evidence="2">Uncharacterized protein</fullName>
    </submittedName>
</protein>